<name>A0ABT3KJ62_9GAMM</name>
<dbReference type="SUPFAM" id="SSF53474">
    <property type="entry name" value="alpha/beta-Hydrolases"/>
    <property type="match status" value="1"/>
</dbReference>
<reference evidence="4" key="1">
    <citation type="submission" date="2022-11" db="EMBL/GenBank/DDBJ databases">
        <title>Marinomonas sp. nov., isolated from marine algae.</title>
        <authorList>
            <person name="Choi D.G."/>
            <person name="Kim J.M."/>
            <person name="Lee J.K."/>
            <person name="Baek J.H."/>
            <person name="Jeon C.O."/>
        </authorList>
    </citation>
    <scope>NUCLEOTIDE SEQUENCE</scope>
    <source>
        <strain evidence="4">KJ51-3</strain>
    </source>
</reference>
<dbReference type="Proteomes" id="UP001431181">
    <property type="component" value="Unassembled WGS sequence"/>
</dbReference>
<protein>
    <submittedName>
        <fullName evidence="4">Alpha/beta hydrolase</fullName>
    </submittedName>
</protein>
<keyword evidence="1 4" id="KW-0378">Hydrolase</keyword>
<gene>
    <name evidence="4" type="ORF">ONZ52_17235</name>
</gene>
<accession>A0ABT3KJ62</accession>
<evidence type="ECO:0000256" key="1">
    <source>
        <dbReference type="ARBA" id="ARBA00022801"/>
    </source>
</evidence>
<dbReference type="PANTHER" id="PTHR48081:SF33">
    <property type="entry name" value="KYNURENINE FORMAMIDASE"/>
    <property type="match status" value="1"/>
</dbReference>
<evidence type="ECO:0000313" key="5">
    <source>
        <dbReference type="Proteomes" id="UP001431181"/>
    </source>
</evidence>
<keyword evidence="5" id="KW-1185">Reference proteome</keyword>
<evidence type="ECO:0000256" key="2">
    <source>
        <dbReference type="SAM" id="MobiDB-lite"/>
    </source>
</evidence>
<proteinExistence type="predicted"/>
<sequence>MTQSDQQHSAPRQHNGTPIPLPEVPKGVRVIRDVSFGPHERQAYDVYIPEGATGPLPVVVFFHPGAWSRRDKQAVRLMFALEQGFALVSIGYRLAQHAQFPAQVQDANDGIRHLIEHAKEYQIDVDRMVLTGTSAGAHLASLACLATSEADFHPVPELKPRGVVGIYGAYNLADMIADQDAMEIDHTSIDSPLGKMFGEPPAQRPDLLKKISPSSYVRSGLPPMLLMHGHEDIVLPWRQTTNFAELLIDAGTEVTVKVVPVWVTVQKPLGPLLYQMKLSLLLSE</sequence>
<dbReference type="RefSeq" id="WP_265219923.1">
    <property type="nucleotide sequence ID" value="NZ_JAPEUL010000009.1"/>
</dbReference>
<dbReference type="EMBL" id="JAPEUL010000009">
    <property type="protein sequence ID" value="MCW4630580.1"/>
    <property type="molecule type" value="Genomic_DNA"/>
</dbReference>
<dbReference type="GO" id="GO:0016787">
    <property type="term" value="F:hydrolase activity"/>
    <property type="evidence" value="ECO:0007669"/>
    <property type="project" value="UniProtKB-KW"/>
</dbReference>
<organism evidence="4 5">
    <name type="scientific">Marinomonas rhodophyticola</name>
    <dbReference type="NCBI Taxonomy" id="2992803"/>
    <lineage>
        <taxon>Bacteria</taxon>
        <taxon>Pseudomonadati</taxon>
        <taxon>Pseudomonadota</taxon>
        <taxon>Gammaproteobacteria</taxon>
        <taxon>Oceanospirillales</taxon>
        <taxon>Oceanospirillaceae</taxon>
        <taxon>Marinomonas</taxon>
    </lineage>
</organism>
<feature type="region of interest" description="Disordered" evidence="2">
    <location>
        <begin position="1"/>
        <end position="24"/>
    </location>
</feature>
<evidence type="ECO:0000313" key="4">
    <source>
        <dbReference type="EMBL" id="MCW4630580.1"/>
    </source>
</evidence>
<feature type="compositionally biased region" description="Polar residues" evidence="2">
    <location>
        <begin position="1"/>
        <end position="16"/>
    </location>
</feature>
<dbReference type="Pfam" id="PF20434">
    <property type="entry name" value="BD-FAE"/>
    <property type="match status" value="1"/>
</dbReference>
<feature type="domain" description="BD-FAE-like" evidence="3">
    <location>
        <begin position="45"/>
        <end position="246"/>
    </location>
</feature>
<evidence type="ECO:0000259" key="3">
    <source>
        <dbReference type="Pfam" id="PF20434"/>
    </source>
</evidence>
<dbReference type="InterPro" id="IPR049492">
    <property type="entry name" value="BD-FAE-like_dom"/>
</dbReference>
<dbReference type="InterPro" id="IPR029058">
    <property type="entry name" value="AB_hydrolase_fold"/>
</dbReference>
<dbReference type="Gene3D" id="3.40.50.1820">
    <property type="entry name" value="alpha/beta hydrolase"/>
    <property type="match status" value="1"/>
</dbReference>
<comment type="caution">
    <text evidence="4">The sequence shown here is derived from an EMBL/GenBank/DDBJ whole genome shotgun (WGS) entry which is preliminary data.</text>
</comment>
<dbReference type="PANTHER" id="PTHR48081">
    <property type="entry name" value="AB HYDROLASE SUPERFAMILY PROTEIN C4A8.06C"/>
    <property type="match status" value="1"/>
</dbReference>
<dbReference type="InterPro" id="IPR050300">
    <property type="entry name" value="GDXG_lipolytic_enzyme"/>
</dbReference>